<evidence type="ECO:0000256" key="5">
    <source>
        <dbReference type="ARBA" id="ARBA00022502"/>
    </source>
</evidence>
<evidence type="ECO:0000256" key="12">
    <source>
        <dbReference type="ARBA" id="ARBA00025399"/>
    </source>
</evidence>
<dbReference type="Proteomes" id="UP000190274">
    <property type="component" value="Chromosome F"/>
</dbReference>
<evidence type="ECO:0000256" key="7">
    <source>
        <dbReference type="ARBA" id="ARBA00022679"/>
    </source>
</evidence>
<feature type="transmembrane region" description="Helical" evidence="13">
    <location>
        <begin position="190"/>
        <end position="211"/>
    </location>
</feature>
<evidence type="ECO:0000313" key="14">
    <source>
        <dbReference type="EMBL" id="SCU91438.1"/>
    </source>
</evidence>
<dbReference type="InterPro" id="IPR007704">
    <property type="entry name" value="PIG-M"/>
</dbReference>
<evidence type="ECO:0000256" key="6">
    <source>
        <dbReference type="ARBA" id="ARBA00022676"/>
    </source>
</evidence>
<keyword evidence="10 13" id="KW-1133">Transmembrane helix</keyword>
<dbReference type="PANTHER" id="PTHR12886">
    <property type="entry name" value="PIG-M MANNOSYLTRANSFERASE"/>
    <property type="match status" value="1"/>
</dbReference>
<sequence>MLSFDIAGLFVVAMGLRIGFFLYGMYQDAYLDVKYTDIDYFVFHDAAGYVSQGMSPFLRDTYRYTPLLSWLLVPNHRLPWIHFGKLIFVIFDLLTGVLILKLLETNTRRKRLLLASLWLLNFMVITISTRGNAESVLCFLIMLALYCLRFRYYVLFGLVFGLAIHTKIYPIIYSIPIAAYLFFQQRTGVLCLLRIGIATLTSLGATCYWMYRLYGPLFLEQAYFYHMYRTDHRHNFSVFHMLLYFESAQSGTTYGAQWAFLPQTIVILAIVLLISRDSSFQNLLSVLFVQTYAFVTFNKVCTSQYFIWYLIFLPFYLARSEISIKKGLFMAVVWVTTQALWLLQGYLLEFRGQNVFVPGLFLSSLLFFIANVWILGQFIQDMNKNASRLKGKKFQ</sequence>
<comment type="pathway">
    <text evidence="2 13">Glycolipid biosynthesis; glycosylphosphatidylinositol-anchor biosynthesis.</text>
</comment>
<evidence type="ECO:0000256" key="10">
    <source>
        <dbReference type="ARBA" id="ARBA00022989"/>
    </source>
</evidence>
<feature type="transmembrane region" description="Helical" evidence="13">
    <location>
        <begin position="303"/>
        <end position="320"/>
    </location>
</feature>
<dbReference type="GO" id="GO:0031505">
    <property type="term" value="P:fungal-type cell wall organization"/>
    <property type="evidence" value="ECO:0007669"/>
    <property type="project" value="EnsemblFungi"/>
</dbReference>
<dbReference type="Pfam" id="PF05007">
    <property type="entry name" value="Mannosyl_trans"/>
    <property type="match status" value="1"/>
</dbReference>
<organism evidence="14 15">
    <name type="scientific">Lachancea dasiensis</name>
    <dbReference type="NCBI Taxonomy" id="1072105"/>
    <lineage>
        <taxon>Eukaryota</taxon>
        <taxon>Fungi</taxon>
        <taxon>Dikarya</taxon>
        <taxon>Ascomycota</taxon>
        <taxon>Saccharomycotina</taxon>
        <taxon>Saccharomycetes</taxon>
        <taxon>Saccharomycetales</taxon>
        <taxon>Saccharomycetaceae</taxon>
        <taxon>Lachancea</taxon>
    </lineage>
</organism>
<evidence type="ECO:0000256" key="3">
    <source>
        <dbReference type="ARBA" id="ARBA00011071"/>
    </source>
</evidence>
<keyword evidence="15" id="KW-1185">Reference proteome</keyword>
<dbReference type="EC" id="2.4.1.-" evidence="13"/>
<evidence type="ECO:0000256" key="2">
    <source>
        <dbReference type="ARBA" id="ARBA00004687"/>
    </source>
</evidence>
<keyword evidence="5 13" id="KW-0337">GPI-anchor biosynthesis</keyword>
<evidence type="ECO:0000256" key="9">
    <source>
        <dbReference type="ARBA" id="ARBA00022824"/>
    </source>
</evidence>
<dbReference type="GO" id="GO:1990529">
    <property type="term" value="C:glycosylphosphatidylinositol-mannosyltransferase I complex"/>
    <property type="evidence" value="ECO:0007669"/>
    <property type="project" value="EnsemblFungi"/>
</dbReference>
<gene>
    <name evidence="14" type="ORF">LADA_0F09956G</name>
</gene>
<name>A0A1G4JLN7_9SACH</name>
<feature type="transmembrane region" description="Helical" evidence="13">
    <location>
        <begin position="6"/>
        <end position="26"/>
    </location>
</feature>
<accession>A0A1G4JLN7</accession>
<comment type="function">
    <text evidence="12 13">Mannosyltransferase involved in glycosylphosphatidylinositol-anchor biosynthesis. Transfers the first alpha-1,4-mannose to GlcN-acyl-PI during GPI precursor assembly. Required for cell wall integrity.</text>
</comment>
<reference evidence="14 15" key="1">
    <citation type="submission" date="2016-03" db="EMBL/GenBank/DDBJ databases">
        <authorList>
            <person name="Devillers H."/>
        </authorList>
    </citation>
    <scope>NUCLEOTIDE SEQUENCE [LARGE SCALE GENOMIC DNA]</scope>
    <source>
        <strain evidence="14">CBS 10888</strain>
    </source>
</reference>
<evidence type="ECO:0000256" key="8">
    <source>
        <dbReference type="ARBA" id="ARBA00022692"/>
    </source>
</evidence>
<feature type="transmembrane region" description="Helical" evidence="13">
    <location>
        <begin position="360"/>
        <end position="379"/>
    </location>
</feature>
<feature type="transmembrane region" description="Helical" evidence="13">
    <location>
        <begin position="150"/>
        <end position="183"/>
    </location>
</feature>
<dbReference type="OrthoDB" id="1741594at2759"/>
<keyword evidence="11 13" id="KW-0472">Membrane</keyword>
<dbReference type="GO" id="GO:0006506">
    <property type="term" value="P:GPI anchor biosynthetic process"/>
    <property type="evidence" value="ECO:0007669"/>
    <property type="project" value="UniProtKB-UniPathway"/>
</dbReference>
<evidence type="ECO:0000256" key="13">
    <source>
        <dbReference type="RuleBase" id="RU365064"/>
    </source>
</evidence>
<dbReference type="PANTHER" id="PTHR12886:SF0">
    <property type="entry name" value="GPI MANNOSYLTRANSFERASE 1"/>
    <property type="match status" value="1"/>
</dbReference>
<evidence type="ECO:0000313" key="15">
    <source>
        <dbReference type="Proteomes" id="UP000190274"/>
    </source>
</evidence>
<comment type="subcellular location">
    <subcellularLocation>
        <location evidence="1 13">Endoplasmic reticulum membrane</location>
        <topology evidence="1 13">Multi-pass membrane protein</topology>
    </subcellularLocation>
</comment>
<keyword evidence="8 13" id="KW-0812">Transmembrane</keyword>
<dbReference type="EMBL" id="LT598458">
    <property type="protein sequence ID" value="SCU91438.1"/>
    <property type="molecule type" value="Genomic_DNA"/>
</dbReference>
<proteinExistence type="inferred from homology"/>
<keyword evidence="7 13" id="KW-0808">Transferase</keyword>
<dbReference type="GO" id="GO:0005789">
    <property type="term" value="C:endoplasmic reticulum membrane"/>
    <property type="evidence" value="ECO:0007669"/>
    <property type="project" value="UniProtKB-SubCell"/>
</dbReference>
<evidence type="ECO:0000256" key="4">
    <source>
        <dbReference type="ARBA" id="ARBA00013797"/>
    </source>
</evidence>
<dbReference type="GO" id="GO:0180041">
    <property type="term" value="F:dol-P-Man:GlcN-acyl-PI alpha-1,4-mannosyltransferase activity"/>
    <property type="evidence" value="ECO:0007669"/>
    <property type="project" value="EnsemblFungi"/>
</dbReference>
<keyword evidence="6 13" id="KW-0328">Glycosyltransferase</keyword>
<keyword evidence="9 13" id="KW-0256">Endoplasmic reticulum</keyword>
<feature type="transmembrane region" description="Helical" evidence="13">
    <location>
        <begin position="112"/>
        <end position="130"/>
    </location>
</feature>
<dbReference type="STRING" id="1266660.A0A1G4JLN7"/>
<comment type="similarity">
    <text evidence="3 13">Belongs to the PIGM family.</text>
</comment>
<dbReference type="AlphaFoldDB" id="A0A1G4JLN7"/>
<evidence type="ECO:0000256" key="11">
    <source>
        <dbReference type="ARBA" id="ARBA00023136"/>
    </source>
</evidence>
<feature type="transmembrane region" description="Helical" evidence="13">
    <location>
        <begin position="78"/>
        <end position="100"/>
    </location>
</feature>
<protein>
    <recommendedName>
        <fullName evidence="4 13">GPI mannosyltransferase 1</fullName>
        <ecNumber evidence="13">2.4.1.-</ecNumber>
    </recommendedName>
    <alternativeName>
        <fullName evidence="13">GPI mannosyltransferase I</fullName>
    </alternativeName>
</protein>
<feature type="transmembrane region" description="Helical" evidence="13">
    <location>
        <begin position="327"/>
        <end position="348"/>
    </location>
</feature>
<feature type="transmembrane region" description="Helical" evidence="13">
    <location>
        <begin position="254"/>
        <end position="273"/>
    </location>
</feature>
<evidence type="ECO:0000256" key="1">
    <source>
        <dbReference type="ARBA" id="ARBA00004477"/>
    </source>
</evidence>
<dbReference type="UniPathway" id="UPA00196"/>